<gene>
    <name evidence="3" type="ORF">SAMN05443545_106109</name>
</gene>
<accession>A0A1H3CVY6</accession>
<name>A0A1H3CVY6_9GAMM</name>
<keyword evidence="1" id="KW-1133">Transmembrane helix</keyword>
<keyword evidence="1" id="KW-0472">Membrane</keyword>
<dbReference type="AlphaFoldDB" id="A0A1H3CVY6"/>
<keyword evidence="1" id="KW-0812">Transmembrane</keyword>
<dbReference type="Pfam" id="PF07331">
    <property type="entry name" value="TctB"/>
    <property type="match status" value="1"/>
</dbReference>
<evidence type="ECO:0000313" key="3">
    <source>
        <dbReference type="EMBL" id="SDX57714.1"/>
    </source>
</evidence>
<dbReference type="OrthoDB" id="6183583at2"/>
<sequence>MNTSRLVMGFFGLILAGFFYINALGYPGEAAQMPIIYSVAVAILSGLLILGELTRKKTVTEQGGEQDKSQGYTPRFDRMWRVASVYLLSVAYLIAIRYLGYIVSTVLFMSIVLLTVRTVSLRFALIGIGGLTAVVGVVFLGFLRLPIPLFPTFL</sequence>
<feature type="transmembrane region" description="Helical" evidence="1">
    <location>
        <begin position="7"/>
        <end position="25"/>
    </location>
</feature>
<dbReference type="InterPro" id="IPR009936">
    <property type="entry name" value="DUF1468"/>
</dbReference>
<dbReference type="RefSeq" id="WP_092570194.1">
    <property type="nucleotide sequence ID" value="NZ_BMXH01000019.1"/>
</dbReference>
<feature type="transmembrane region" description="Helical" evidence="1">
    <location>
        <begin position="31"/>
        <end position="50"/>
    </location>
</feature>
<evidence type="ECO:0000313" key="4">
    <source>
        <dbReference type="Proteomes" id="UP000198500"/>
    </source>
</evidence>
<keyword evidence="4" id="KW-1185">Reference proteome</keyword>
<dbReference type="Proteomes" id="UP000198500">
    <property type="component" value="Unassembled WGS sequence"/>
</dbReference>
<dbReference type="STRING" id="574349.SAMN05443545_106109"/>
<evidence type="ECO:0000256" key="1">
    <source>
        <dbReference type="SAM" id="Phobius"/>
    </source>
</evidence>
<reference evidence="3 4" key="1">
    <citation type="submission" date="2016-10" db="EMBL/GenBank/DDBJ databases">
        <authorList>
            <person name="de Groot N.N."/>
        </authorList>
    </citation>
    <scope>NUCLEOTIDE SEQUENCE [LARGE SCALE GENOMIC DNA]</scope>
    <source>
        <strain evidence="3 4">DSM 19219</strain>
    </source>
</reference>
<organism evidence="3 4">
    <name type="scientific">Aidingimonas halophila</name>
    <dbReference type="NCBI Taxonomy" id="574349"/>
    <lineage>
        <taxon>Bacteria</taxon>
        <taxon>Pseudomonadati</taxon>
        <taxon>Pseudomonadota</taxon>
        <taxon>Gammaproteobacteria</taxon>
        <taxon>Oceanospirillales</taxon>
        <taxon>Halomonadaceae</taxon>
        <taxon>Aidingimonas</taxon>
    </lineage>
</organism>
<proteinExistence type="predicted"/>
<evidence type="ECO:0000259" key="2">
    <source>
        <dbReference type="Pfam" id="PF07331"/>
    </source>
</evidence>
<feature type="domain" description="DUF1468" evidence="2">
    <location>
        <begin position="10"/>
        <end position="148"/>
    </location>
</feature>
<protein>
    <submittedName>
        <fullName evidence="3">Tripartite tricarboxylate transporter TctB family protein</fullName>
    </submittedName>
</protein>
<feature type="transmembrane region" description="Helical" evidence="1">
    <location>
        <begin position="85"/>
        <end position="111"/>
    </location>
</feature>
<dbReference type="EMBL" id="FNNI01000006">
    <property type="protein sequence ID" value="SDX57714.1"/>
    <property type="molecule type" value="Genomic_DNA"/>
</dbReference>
<feature type="transmembrane region" description="Helical" evidence="1">
    <location>
        <begin position="123"/>
        <end position="143"/>
    </location>
</feature>